<sequence length="368" mass="41329">MQKSLMVGLNEKDMEAVIRTYDLKDYYYPTLFPLKETNFLTWKMLEAQSGLKIAADLVARGATIPKKTREAISRIQGDIPKITISREKNEDELTEYDIMVAMSSNNPDLKALVEFWAEDTKFCWDGVAARAEWIALRQISLGKVKFTNSNNAAVVTEYDVDYLIPAEQKIGVATVYNSGTSAKPLTKDFPAALKLGKKLHGATYKFVFMNVDTFEKFASQEEVWKKCSSFIQNATGTQDAPDLATVNAYLAKKKELYRGLQIIIIDQEITIELADGTRTTSNPFEDDVILFSESKVLGNTYWKKPIDAKKMPGSVSEKVMHGHTLIKKYSNESPVQEVTEGIANLFPAWNLAGRSVLMQTNATSWNKN</sequence>
<dbReference type="RefSeq" id="WP_148727249.1">
    <property type="nucleotide sequence ID" value="NZ_CP197398.1"/>
</dbReference>
<dbReference type="EMBL" id="VKLW01000008">
    <property type="protein sequence ID" value="TYK34340.1"/>
    <property type="molecule type" value="Genomic_DNA"/>
</dbReference>
<accession>A0A5D3EFT6</accession>
<evidence type="ECO:0000313" key="1">
    <source>
        <dbReference type="EMBL" id="TYK34340.1"/>
    </source>
</evidence>
<organism evidence="1 2">
    <name type="scientific">Bacteroides pyogenes</name>
    <dbReference type="NCBI Taxonomy" id="310300"/>
    <lineage>
        <taxon>Bacteria</taxon>
        <taxon>Pseudomonadati</taxon>
        <taxon>Bacteroidota</taxon>
        <taxon>Bacteroidia</taxon>
        <taxon>Bacteroidales</taxon>
        <taxon>Bacteroidaceae</taxon>
        <taxon>Bacteroides</taxon>
    </lineage>
</organism>
<name>A0A5D3EFT6_9BACE</name>
<proteinExistence type="predicted"/>
<dbReference type="AlphaFoldDB" id="A0A5D3EFT6"/>
<dbReference type="Proteomes" id="UP000324383">
    <property type="component" value="Unassembled WGS sequence"/>
</dbReference>
<keyword evidence="2" id="KW-1185">Reference proteome</keyword>
<comment type="caution">
    <text evidence="1">The sequence shown here is derived from an EMBL/GenBank/DDBJ whole genome shotgun (WGS) entry which is preliminary data.</text>
</comment>
<reference evidence="1 2" key="1">
    <citation type="submission" date="2019-07" db="EMBL/GenBank/DDBJ databases">
        <title>Draft Genome Sequences of Bacteroides pyogenes Strains Isolated from the Uterus Holstein Dairy Cows with Metritis.</title>
        <authorList>
            <person name="Cunha F."/>
            <person name="Galvao K.N."/>
            <person name="Jeon S.J."/>
            <person name="Jeong K.C."/>
        </authorList>
    </citation>
    <scope>NUCLEOTIDE SEQUENCE [LARGE SCALE GENOMIC DNA]</scope>
    <source>
        <strain evidence="1 2">KG-31</strain>
    </source>
</reference>
<protein>
    <submittedName>
        <fullName evidence="1">Phage capsid protein</fullName>
    </submittedName>
</protein>
<evidence type="ECO:0000313" key="2">
    <source>
        <dbReference type="Proteomes" id="UP000324383"/>
    </source>
</evidence>
<gene>
    <name evidence="1" type="ORF">FNJ60_04950</name>
</gene>